<evidence type="ECO:0000313" key="5">
    <source>
        <dbReference type="Proteomes" id="UP000094296"/>
    </source>
</evidence>
<dbReference type="Pfam" id="PF07687">
    <property type="entry name" value="M20_dimer"/>
    <property type="match status" value="1"/>
</dbReference>
<feature type="binding site" evidence="2">
    <location>
        <position position="102"/>
    </location>
    <ligand>
        <name>Mn(2+)</name>
        <dbReference type="ChEBI" id="CHEBI:29035"/>
        <label>2</label>
    </ligand>
</feature>
<proteinExistence type="predicted"/>
<gene>
    <name evidence="4" type="ORF">BHF68_00485</name>
</gene>
<keyword evidence="5" id="KW-1185">Reference proteome</keyword>
<feature type="binding site" evidence="2">
    <location>
        <position position="364"/>
    </location>
    <ligand>
        <name>Mn(2+)</name>
        <dbReference type="ChEBI" id="CHEBI:29035"/>
        <label>2</label>
    </ligand>
</feature>
<dbReference type="InterPro" id="IPR011650">
    <property type="entry name" value="Peptidase_M20_dimer"/>
</dbReference>
<dbReference type="PANTHER" id="PTHR11014:SF63">
    <property type="entry name" value="METALLOPEPTIDASE, PUTATIVE (AFU_ORTHOLOGUE AFUA_6G09600)-RELATED"/>
    <property type="match status" value="1"/>
</dbReference>
<dbReference type="Proteomes" id="UP000094296">
    <property type="component" value="Unassembled WGS sequence"/>
</dbReference>
<organism evidence="4 5">
    <name type="scientific">Desulfuribacillus alkaliarsenatis</name>
    <dbReference type="NCBI Taxonomy" id="766136"/>
    <lineage>
        <taxon>Bacteria</taxon>
        <taxon>Bacillati</taxon>
        <taxon>Bacillota</taxon>
        <taxon>Desulfuribacillia</taxon>
        <taxon>Desulfuribacillales</taxon>
        <taxon>Desulfuribacillaceae</taxon>
        <taxon>Desulfuribacillus</taxon>
    </lineage>
</organism>
<dbReference type="PANTHER" id="PTHR11014">
    <property type="entry name" value="PEPTIDASE M20 FAMILY MEMBER"/>
    <property type="match status" value="1"/>
</dbReference>
<dbReference type="FunFam" id="3.30.70.360:FF:000001">
    <property type="entry name" value="N-acetyldiaminopimelate deacetylase"/>
    <property type="match status" value="1"/>
</dbReference>
<keyword evidence="1" id="KW-0378">Hydrolase</keyword>
<dbReference type="InterPro" id="IPR036264">
    <property type="entry name" value="Bact_exopeptidase_dim_dom"/>
</dbReference>
<evidence type="ECO:0000256" key="1">
    <source>
        <dbReference type="ARBA" id="ARBA00022801"/>
    </source>
</evidence>
<dbReference type="InterPro" id="IPR017439">
    <property type="entry name" value="Amidohydrolase"/>
</dbReference>
<dbReference type="SUPFAM" id="SSF53187">
    <property type="entry name" value="Zn-dependent exopeptidases"/>
    <property type="match status" value="1"/>
</dbReference>
<dbReference type="SUPFAM" id="SSF55031">
    <property type="entry name" value="Bacterial exopeptidase dimerisation domain"/>
    <property type="match status" value="1"/>
</dbReference>
<reference evidence="4 5" key="1">
    <citation type="submission" date="2016-09" db="EMBL/GenBank/DDBJ databases">
        <title>Draft genome sequence for the type strain of Desulfuribacillus alkaliarsenatis AHT28, an obligately anaerobic, sulfidogenic bacterium isolated from Russian soda lake sediments.</title>
        <authorList>
            <person name="Abin C.A."/>
            <person name="Hollibaugh J.T."/>
        </authorList>
    </citation>
    <scope>NUCLEOTIDE SEQUENCE [LARGE SCALE GENOMIC DNA]</scope>
    <source>
        <strain evidence="4 5">AHT28</strain>
    </source>
</reference>
<evidence type="ECO:0000313" key="4">
    <source>
        <dbReference type="EMBL" id="OEF98753.1"/>
    </source>
</evidence>
<feature type="binding site" evidence="2">
    <location>
        <position position="104"/>
    </location>
    <ligand>
        <name>Mn(2+)</name>
        <dbReference type="ChEBI" id="CHEBI:29035"/>
        <label>2</label>
    </ligand>
</feature>
<dbReference type="AlphaFoldDB" id="A0A1E5G6F8"/>
<dbReference type="Gene3D" id="3.30.70.360">
    <property type="match status" value="1"/>
</dbReference>
<name>A0A1E5G6F8_9FIRM</name>
<keyword evidence="2" id="KW-0464">Manganese</keyword>
<dbReference type="PIRSF" id="PIRSF005962">
    <property type="entry name" value="Pept_M20D_amidohydro"/>
    <property type="match status" value="1"/>
</dbReference>
<feature type="domain" description="Peptidase M20 dimerisation" evidence="3">
    <location>
        <begin position="189"/>
        <end position="281"/>
    </location>
</feature>
<dbReference type="EMBL" id="MIJE01000001">
    <property type="protein sequence ID" value="OEF98753.1"/>
    <property type="molecule type" value="Genomic_DNA"/>
</dbReference>
<dbReference type="Pfam" id="PF01546">
    <property type="entry name" value="Peptidase_M20"/>
    <property type="match status" value="1"/>
</dbReference>
<dbReference type="GO" id="GO:0046872">
    <property type="term" value="F:metal ion binding"/>
    <property type="evidence" value="ECO:0007669"/>
    <property type="project" value="UniProtKB-KW"/>
</dbReference>
<dbReference type="InterPro" id="IPR002933">
    <property type="entry name" value="Peptidase_M20"/>
</dbReference>
<protein>
    <recommendedName>
        <fullName evidence="3">Peptidase M20 dimerisation domain-containing protein</fullName>
    </recommendedName>
</protein>
<comment type="cofactor">
    <cofactor evidence="2">
        <name>Mn(2+)</name>
        <dbReference type="ChEBI" id="CHEBI:29035"/>
    </cofactor>
    <text evidence="2">The Mn(2+) ion enhances activity.</text>
</comment>
<accession>A0A1E5G6F8</accession>
<feature type="binding site" evidence="2">
    <location>
        <position position="140"/>
    </location>
    <ligand>
        <name>Mn(2+)</name>
        <dbReference type="ChEBI" id="CHEBI:29035"/>
        <label>2</label>
    </ligand>
</feature>
<evidence type="ECO:0000259" key="3">
    <source>
        <dbReference type="Pfam" id="PF07687"/>
    </source>
</evidence>
<evidence type="ECO:0000256" key="2">
    <source>
        <dbReference type="PIRSR" id="PIRSR005962-1"/>
    </source>
</evidence>
<feature type="binding site" evidence="2">
    <location>
        <position position="165"/>
    </location>
    <ligand>
        <name>Mn(2+)</name>
        <dbReference type="ChEBI" id="CHEBI:29035"/>
        <label>2</label>
    </ligand>
</feature>
<dbReference type="STRING" id="766136.BHF68_00485"/>
<dbReference type="Gene3D" id="3.40.630.10">
    <property type="entry name" value="Zn peptidases"/>
    <property type="match status" value="1"/>
</dbReference>
<dbReference type="GO" id="GO:0050118">
    <property type="term" value="F:N-acetyldiaminopimelate deacetylase activity"/>
    <property type="evidence" value="ECO:0007669"/>
    <property type="project" value="UniProtKB-ARBA"/>
</dbReference>
<dbReference type="NCBIfam" id="TIGR01891">
    <property type="entry name" value="amidohydrolases"/>
    <property type="match status" value="1"/>
</dbReference>
<comment type="caution">
    <text evidence="4">The sequence shown here is derived from an EMBL/GenBank/DDBJ whole genome shotgun (WGS) entry which is preliminary data.</text>
</comment>
<keyword evidence="2" id="KW-0479">Metal-binding</keyword>
<sequence>MSDWFKYIDGQLIGQLSEWRRTLHQFPEISNQEWETVKRLKAWLRDMEIDIMEFEGMPGFVALIPGLTDEEIAFRADIDALPIEEGKDCSYASKELGVMHACGHDGHMAILLGLAKVLKEMQLQGKLKRSVRLIFQHSEEQVPGGAIPMIEAGALGNVKRIFGLHLWSSLEIGKIGIRPGVMMAAADRFIINIQGKGGHGSMPHQTVDTIIVASQVIQSLQTIVSRNINPLDSAVLSIGTVHAGTNFNIIADKAKLTGTVRTFLPEVRAQIKQRIDEIVTLVCKTYNAEHTLIYIEGYPPVNNHESLTEEVTAELSKVIDTQNIIQIPPVMGGEDFSYYQKRIPGVFFFVGAGNHAKQFNYPQHHPKYDIDEDSLAVGVKCFLAIYEKYNNTQEIG</sequence>
<dbReference type="GO" id="GO:0019877">
    <property type="term" value="P:diaminopimelate biosynthetic process"/>
    <property type="evidence" value="ECO:0007669"/>
    <property type="project" value="UniProtKB-ARBA"/>
</dbReference>